<evidence type="ECO:0000313" key="2">
    <source>
        <dbReference type="Proteomes" id="UP000319771"/>
    </source>
</evidence>
<evidence type="ECO:0000313" key="1">
    <source>
        <dbReference type="EMBL" id="TMQ74203.1"/>
    </source>
</evidence>
<dbReference type="EMBL" id="VBPB01000007">
    <property type="protein sequence ID" value="TMQ74203.1"/>
    <property type="molecule type" value="Genomic_DNA"/>
</dbReference>
<dbReference type="SUPFAM" id="SSF53474">
    <property type="entry name" value="alpha/beta-Hydrolases"/>
    <property type="match status" value="1"/>
</dbReference>
<name>A0A538UEA4_UNCEI</name>
<dbReference type="InterPro" id="IPR029058">
    <property type="entry name" value="AB_hydrolase_fold"/>
</dbReference>
<accession>A0A538UEA4</accession>
<dbReference type="Gene3D" id="3.40.50.1820">
    <property type="entry name" value="alpha/beta hydrolase"/>
    <property type="match status" value="1"/>
</dbReference>
<dbReference type="PANTHER" id="PTHR48098:SF1">
    <property type="entry name" value="DIACYLGLYCEROL ACYLTRANSFERASE_MYCOLYLTRANSFERASE AG85A"/>
    <property type="match status" value="1"/>
</dbReference>
<reference evidence="1 2" key="1">
    <citation type="journal article" date="2019" name="Nat. Microbiol.">
        <title>Mediterranean grassland soil C-N compound turnover is dependent on rainfall and depth, and is mediated by genomically divergent microorganisms.</title>
        <authorList>
            <person name="Diamond S."/>
            <person name="Andeer P.F."/>
            <person name="Li Z."/>
            <person name="Crits-Christoph A."/>
            <person name="Burstein D."/>
            <person name="Anantharaman K."/>
            <person name="Lane K.R."/>
            <person name="Thomas B.C."/>
            <person name="Pan C."/>
            <person name="Northen T.R."/>
            <person name="Banfield J.F."/>
        </authorList>
    </citation>
    <scope>NUCLEOTIDE SEQUENCE [LARGE SCALE GENOMIC DNA]</scope>
    <source>
        <strain evidence="1">WS_11</strain>
    </source>
</reference>
<dbReference type="AlphaFoldDB" id="A0A538UEA4"/>
<organism evidence="1 2">
    <name type="scientific">Eiseniibacteriota bacterium</name>
    <dbReference type="NCBI Taxonomy" id="2212470"/>
    <lineage>
        <taxon>Bacteria</taxon>
        <taxon>Candidatus Eiseniibacteriota</taxon>
    </lineage>
</organism>
<protein>
    <submittedName>
        <fullName evidence="1">Esterase</fullName>
    </submittedName>
</protein>
<gene>
    <name evidence="1" type="ORF">E6K81_00735</name>
</gene>
<dbReference type="Proteomes" id="UP000319771">
    <property type="component" value="Unassembled WGS sequence"/>
</dbReference>
<dbReference type="PANTHER" id="PTHR48098">
    <property type="entry name" value="ENTEROCHELIN ESTERASE-RELATED"/>
    <property type="match status" value="1"/>
</dbReference>
<dbReference type="InterPro" id="IPR050583">
    <property type="entry name" value="Mycobacterial_A85_antigen"/>
</dbReference>
<sequence>MKTGRVQWVRFVSEVLEGNAAGDPHARRVPAYLPPSYDERPERRYPVAFVLTGFTGRGPMLLNDNLWNPPLDARMDALIAAGCGEMILVMPDCATRYGGSQYLDSSATGRYQTHLIAELVPFVDRSFRTLAGREHRGVLGKPSGGYGALVQGMRHPEVFGAVACHSGDMYFEYCYRGDVPKFCARVQNAGGLARWFADFEAAAQKKPEDLVALNILGMAAAYSPDPAATPFGIELPCDLETGAFRPEVWERWLALDPIVMLDRHADALRWLALLHLDCGIRDEWHLHLGMRMLARRLKALGIRHEVEEFDDGHMNIQYRYDVSLPKLARALGAPR</sequence>
<dbReference type="GO" id="GO:0016747">
    <property type="term" value="F:acyltransferase activity, transferring groups other than amino-acyl groups"/>
    <property type="evidence" value="ECO:0007669"/>
    <property type="project" value="TreeGrafter"/>
</dbReference>
<dbReference type="Pfam" id="PF00756">
    <property type="entry name" value="Esterase"/>
    <property type="match status" value="1"/>
</dbReference>
<dbReference type="InterPro" id="IPR000801">
    <property type="entry name" value="Esterase-like"/>
</dbReference>
<proteinExistence type="predicted"/>
<comment type="caution">
    <text evidence="1">The sequence shown here is derived from an EMBL/GenBank/DDBJ whole genome shotgun (WGS) entry which is preliminary data.</text>
</comment>